<reference evidence="2 3" key="1">
    <citation type="journal article" date="2015" name="Int. J. Syst. Evol. Microbiol.">
        <title>Description of Sphingopyxis fribergensis sp. nov. - a soil bacterium with the ability to degrade styrene and phenylacetic acid.</title>
        <authorList>
            <person name="Oelschlagel M."/>
            <person name="Ruckert C."/>
            <person name="Kalinowski J."/>
            <person name="Schmidt G."/>
            <person name="Schlomann M."/>
            <person name="Tischler D."/>
        </authorList>
    </citation>
    <scope>NUCLEOTIDE SEQUENCE [LARGE SCALE GENOMIC DNA]</scope>
    <source>
        <strain evidence="2 3">Kp5.2</strain>
    </source>
</reference>
<dbReference type="AlphaFoldDB" id="A0A0A7PL51"/>
<protein>
    <submittedName>
        <fullName evidence="2">Putative membrane protein</fullName>
    </submittedName>
</protein>
<feature type="transmembrane region" description="Helical" evidence="1">
    <location>
        <begin position="6"/>
        <end position="25"/>
    </location>
</feature>
<dbReference type="HOGENOM" id="CLU_2976922_0_0_5"/>
<sequence length="58" mass="6576">MTGETAVQMLWFVGAFTLVLSSLFARRLPMADWLKMALAWVAIFGLVFLVIRTWQAVT</sequence>
<proteinExistence type="predicted"/>
<keyword evidence="3" id="KW-1185">Reference proteome</keyword>
<evidence type="ECO:0000313" key="3">
    <source>
        <dbReference type="Proteomes" id="UP000030907"/>
    </source>
</evidence>
<evidence type="ECO:0000256" key="1">
    <source>
        <dbReference type="SAM" id="Phobius"/>
    </source>
</evidence>
<organism evidence="2 3">
    <name type="scientific">Sphingopyxis fribergensis</name>
    <dbReference type="NCBI Taxonomy" id="1515612"/>
    <lineage>
        <taxon>Bacteria</taxon>
        <taxon>Pseudomonadati</taxon>
        <taxon>Pseudomonadota</taxon>
        <taxon>Alphaproteobacteria</taxon>
        <taxon>Sphingomonadales</taxon>
        <taxon>Sphingomonadaceae</taxon>
        <taxon>Sphingopyxis</taxon>
    </lineage>
</organism>
<accession>A0A0A7PL51</accession>
<keyword evidence="1" id="KW-1133">Transmembrane helix</keyword>
<dbReference type="Proteomes" id="UP000030907">
    <property type="component" value="Chromosome"/>
</dbReference>
<dbReference type="EMBL" id="CP009122">
    <property type="protein sequence ID" value="AJA08657.1"/>
    <property type="molecule type" value="Genomic_DNA"/>
</dbReference>
<dbReference type="STRING" id="1515612.SKP52_08720"/>
<keyword evidence="1" id="KW-0812">Transmembrane</keyword>
<gene>
    <name evidence="2" type="ORF">SKP52_08720</name>
</gene>
<name>A0A0A7PL51_9SPHN</name>
<feature type="transmembrane region" description="Helical" evidence="1">
    <location>
        <begin position="37"/>
        <end position="57"/>
    </location>
</feature>
<dbReference type="RefSeq" id="WP_160292379.1">
    <property type="nucleotide sequence ID" value="NZ_CP009122.1"/>
</dbReference>
<keyword evidence="1" id="KW-0472">Membrane</keyword>
<evidence type="ECO:0000313" key="2">
    <source>
        <dbReference type="EMBL" id="AJA08657.1"/>
    </source>
</evidence>
<dbReference type="KEGG" id="sphk:SKP52_08720"/>